<dbReference type="eggNOG" id="COG5589">
    <property type="taxonomic scope" value="Bacteria"/>
</dbReference>
<comment type="caution">
    <text evidence="2">The sequence shown here is derived from an EMBL/GenBank/DDBJ whole genome shotgun (WGS) entry which is preliminary data.</text>
</comment>
<dbReference type="AlphaFoldDB" id="A0A246FDJ2"/>
<dbReference type="EMBL" id="NJBA01000001">
    <property type="protein sequence ID" value="OWP52387.1"/>
    <property type="molecule type" value="Genomic_DNA"/>
</dbReference>
<dbReference type="RefSeq" id="WP_088415872.1">
    <property type="nucleotide sequence ID" value="NZ_NJBA01000001.1"/>
</dbReference>
<protein>
    <submittedName>
        <fullName evidence="2">TIGR02444 family protein</fullName>
    </submittedName>
</protein>
<evidence type="ECO:0000256" key="1">
    <source>
        <dbReference type="SAM" id="Coils"/>
    </source>
</evidence>
<evidence type="ECO:0000313" key="2">
    <source>
        <dbReference type="EMBL" id="OWP52387.1"/>
    </source>
</evidence>
<accession>A0A246FDJ2</accession>
<evidence type="ECO:0000313" key="3">
    <source>
        <dbReference type="Proteomes" id="UP000198145"/>
    </source>
</evidence>
<proteinExistence type="predicted"/>
<dbReference type="InterPro" id="IPR012659">
    <property type="entry name" value="CHP02444"/>
</dbReference>
<organism evidence="2 3">
    <name type="scientific">Pseudomonas nitroreducens</name>
    <dbReference type="NCBI Taxonomy" id="46680"/>
    <lineage>
        <taxon>Bacteria</taxon>
        <taxon>Pseudomonadati</taxon>
        <taxon>Pseudomonadota</taxon>
        <taxon>Gammaproteobacteria</taxon>
        <taxon>Pseudomonadales</taxon>
        <taxon>Pseudomonadaceae</taxon>
        <taxon>Pseudomonas</taxon>
    </lineage>
</organism>
<keyword evidence="1" id="KW-0175">Coiled coil</keyword>
<gene>
    <name evidence="2" type="ORF">CEG18_00715</name>
</gene>
<dbReference type="Proteomes" id="UP000198145">
    <property type="component" value="Unassembled WGS sequence"/>
</dbReference>
<dbReference type="Pfam" id="PF09523">
    <property type="entry name" value="DUF2390"/>
    <property type="match status" value="1"/>
</dbReference>
<dbReference type="NCBIfam" id="TIGR02444">
    <property type="entry name" value="TIGR02444 family protein"/>
    <property type="match status" value="1"/>
</dbReference>
<feature type="coiled-coil region" evidence="1">
    <location>
        <begin position="81"/>
        <end position="108"/>
    </location>
</feature>
<name>A0A246FDJ2_PSENT</name>
<sequence>MSDDVWSYALKLYARPGVEAACLALQEGGADVCLLLASAWLGNTGVAFAASRMSELESTARGWREEVVVPLRSLRQRWRESAKQDAELASLRERIKQLELEAEKVLLGRLETVAKDWPRDEAKDLARWLEAVPAEACGLRRDARETLRTAASLS</sequence>
<reference evidence="2 3" key="1">
    <citation type="submission" date="2017-06" db="EMBL/GenBank/DDBJ databases">
        <title>Draft genome of Pseudomonas nitroreducens DF05.</title>
        <authorList>
            <person name="Iyer R."/>
        </authorList>
    </citation>
    <scope>NUCLEOTIDE SEQUENCE [LARGE SCALE GENOMIC DNA]</scope>
    <source>
        <strain evidence="2 3">DF05</strain>
    </source>
</reference>
<dbReference type="STRING" id="46680.GCA_000807755_06126"/>